<comment type="caution">
    <text evidence="7">The sequence shown here is derived from an EMBL/GenBank/DDBJ whole genome shotgun (WGS) entry which is preliminary data.</text>
</comment>
<gene>
    <name evidence="7" type="ORF">B9L23_08190</name>
</gene>
<evidence type="ECO:0000256" key="1">
    <source>
        <dbReference type="ARBA" id="ARBA00008761"/>
    </source>
</evidence>
<dbReference type="NCBIfam" id="NF040570">
    <property type="entry name" value="guided_TnpB"/>
    <property type="match status" value="1"/>
</dbReference>
<evidence type="ECO:0000313" key="7">
    <source>
        <dbReference type="EMBL" id="OXB94831.1"/>
    </source>
</evidence>
<organism evidence="7 8">
    <name type="scientific">Parageobacillus galactosidasius</name>
    <dbReference type="NCBI Taxonomy" id="883812"/>
    <lineage>
        <taxon>Bacteria</taxon>
        <taxon>Bacillati</taxon>
        <taxon>Bacillota</taxon>
        <taxon>Bacilli</taxon>
        <taxon>Bacillales</taxon>
        <taxon>Anoxybacillaceae</taxon>
        <taxon>Parageobacillus</taxon>
    </lineage>
</organism>
<dbReference type="GO" id="GO:0032196">
    <property type="term" value="P:transposition"/>
    <property type="evidence" value="ECO:0007669"/>
    <property type="project" value="UniProtKB-KW"/>
</dbReference>
<reference evidence="7 8" key="1">
    <citation type="submission" date="2017-04" db="EMBL/GenBank/DDBJ databases">
        <title>The genome sequence of Parageobacillus galactosidasius DSM 18751.</title>
        <authorList>
            <person name="Ramaloko W.T."/>
            <person name="Koen N."/>
            <person name="Polliack S."/>
            <person name="Aliyu H."/>
            <person name="Lebre P."/>
            <person name="Mohr T."/>
            <person name="Oswald F."/>
            <person name="Zwick M."/>
            <person name="Neumann A."/>
            <person name="Syldatk C."/>
            <person name="Cowan D."/>
            <person name="De Maayer P."/>
        </authorList>
    </citation>
    <scope>NUCLEOTIDE SEQUENCE [LARGE SCALE GENOMIC DNA]</scope>
    <source>
        <strain evidence="7 8">DSM 18751</strain>
    </source>
</reference>
<dbReference type="GO" id="GO:0006310">
    <property type="term" value="P:DNA recombination"/>
    <property type="evidence" value="ECO:0007669"/>
    <property type="project" value="UniProtKB-KW"/>
</dbReference>
<proteinExistence type="inferred from homology"/>
<evidence type="ECO:0000259" key="5">
    <source>
        <dbReference type="Pfam" id="PF01385"/>
    </source>
</evidence>
<evidence type="ECO:0000256" key="4">
    <source>
        <dbReference type="ARBA" id="ARBA00023172"/>
    </source>
</evidence>
<dbReference type="Proteomes" id="UP000198394">
    <property type="component" value="Unassembled WGS sequence"/>
</dbReference>
<dbReference type="EMBL" id="NDYL01000001">
    <property type="protein sequence ID" value="OXB94831.1"/>
    <property type="molecule type" value="Genomic_DNA"/>
</dbReference>
<comment type="similarity">
    <text evidence="1">In the C-terminal section; belongs to the transposase 35 family.</text>
</comment>
<dbReference type="InterPro" id="IPR001959">
    <property type="entry name" value="Transposase"/>
</dbReference>
<protein>
    <submittedName>
        <fullName evidence="7">Transposase</fullName>
    </submittedName>
</protein>
<dbReference type="InterPro" id="IPR010095">
    <property type="entry name" value="Cas12f1-like_TNB"/>
</dbReference>
<keyword evidence="2" id="KW-0815">Transposition</keyword>
<accession>A0A226QQT3</accession>
<feature type="domain" description="Cas12f1-like TNB" evidence="6">
    <location>
        <begin position="302"/>
        <end position="373"/>
    </location>
</feature>
<dbReference type="AlphaFoldDB" id="A0A226QQT3"/>
<keyword evidence="4" id="KW-0233">DNA recombination</keyword>
<keyword evidence="3" id="KW-0238">DNA-binding</keyword>
<evidence type="ECO:0000256" key="2">
    <source>
        <dbReference type="ARBA" id="ARBA00022578"/>
    </source>
</evidence>
<feature type="domain" description="Probable transposase IS891/IS1136/IS1341" evidence="5">
    <location>
        <begin position="177"/>
        <end position="281"/>
    </location>
</feature>
<name>A0A226QQT3_9BACL</name>
<dbReference type="Pfam" id="PF01385">
    <property type="entry name" value="OrfB_IS605"/>
    <property type="match status" value="1"/>
</dbReference>
<evidence type="ECO:0000256" key="3">
    <source>
        <dbReference type="ARBA" id="ARBA00023125"/>
    </source>
</evidence>
<sequence>MFVTRVEQHQIKRTNVLWQMCDDLCFKSKNLYNYANYIIRQEFVNNNKWIRYNSLDKMLKQEGVYKKLPAQTSQQILKLLDKNWKSFFKAIKDWSKNKDKYLGKPKLPKYKKKNGRNVVIFTNQQCKIKDGYIKFPKTDLKLKTKVTEGLQQVRIVPKGSIYIIEVVYKKEIPDIIRESNRVVGIDLGLDNFVTMVNNIGETPIVINGKGIKSINQYYNKQLSYFKSILKKQNGLDWSKRLEKLTLKRNNKMKDFMHKASRYVVNWCVHHNIDTIVIGKNDNWKQEINLRKRLNQSFVQIPYDMFIKQLQYKCEEVGIKIVLTDESYTSGTSFLDGEAPTKENYDKSRRIKRGLFRSNKGILINADVNGAYQIIKKVSPNAFADGVEGVGLHPVKLNVA</sequence>
<keyword evidence="8" id="KW-1185">Reference proteome</keyword>
<evidence type="ECO:0000259" key="6">
    <source>
        <dbReference type="Pfam" id="PF07282"/>
    </source>
</evidence>
<dbReference type="NCBIfam" id="TIGR01766">
    <property type="entry name" value="IS200/IS605 family accessory protein TnpB-like domain"/>
    <property type="match status" value="1"/>
</dbReference>
<dbReference type="Pfam" id="PF07282">
    <property type="entry name" value="Cas12f1-like_TNB"/>
    <property type="match status" value="1"/>
</dbReference>
<evidence type="ECO:0000313" key="8">
    <source>
        <dbReference type="Proteomes" id="UP000198394"/>
    </source>
</evidence>
<dbReference type="GO" id="GO:0003677">
    <property type="term" value="F:DNA binding"/>
    <property type="evidence" value="ECO:0007669"/>
    <property type="project" value="UniProtKB-KW"/>
</dbReference>